<name>A0A1J0WKH1_9RHOB</name>
<gene>
    <name evidence="2" type="ORF">BOO69_16490</name>
</gene>
<evidence type="ECO:0000313" key="3">
    <source>
        <dbReference type="Proteomes" id="UP000181897"/>
    </source>
</evidence>
<accession>A0A1J0WKH1</accession>
<keyword evidence="3" id="KW-1185">Reference proteome</keyword>
<dbReference type="RefSeq" id="WP_071973164.1">
    <property type="nucleotide sequence ID" value="NZ_CP018076.1"/>
</dbReference>
<dbReference type="OrthoDB" id="7873358at2"/>
<keyword evidence="1" id="KW-0812">Transmembrane</keyword>
<dbReference type="EMBL" id="CP018076">
    <property type="protein sequence ID" value="APE44818.1"/>
    <property type="molecule type" value="Genomic_DNA"/>
</dbReference>
<evidence type="ECO:0000313" key="2">
    <source>
        <dbReference type="EMBL" id="APE44818.1"/>
    </source>
</evidence>
<proteinExistence type="predicted"/>
<dbReference type="Proteomes" id="UP000181897">
    <property type="component" value="Chromosome"/>
</dbReference>
<feature type="transmembrane region" description="Helical" evidence="1">
    <location>
        <begin position="39"/>
        <end position="59"/>
    </location>
</feature>
<evidence type="ECO:0000256" key="1">
    <source>
        <dbReference type="SAM" id="Phobius"/>
    </source>
</evidence>
<keyword evidence="1" id="KW-1133">Transmembrane helix</keyword>
<keyword evidence="1" id="KW-0472">Membrane</keyword>
<organism evidence="2 3">
    <name type="scientific">Sulfitobacter alexandrii</name>
    <dbReference type="NCBI Taxonomy" id="1917485"/>
    <lineage>
        <taxon>Bacteria</taxon>
        <taxon>Pseudomonadati</taxon>
        <taxon>Pseudomonadota</taxon>
        <taxon>Alphaproteobacteria</taxon>
        <taxon>Rhodobacterales</taxon>
        <taxon>Roseobacteraceae</taxon>
        <taxon>Sulfitobacter</taxon>
    </lineage>
</organism>
<protein>
    <submittedName>
        <fullName evidence="2">Uncharacterized protein</fullName>
    </submittedName>
</protein>
<sequence length="69" mass="7216">MSENSVRRIQLVCFALSHIPLLTLGVIMGANGFEGDGLVLGAALGATVVTAVLLTGYLGRALRQDYIQA</sequence>
<feature type="transmembrane region" description="Helical" evidence="1">
    <location>
        <begin position="12"/>
        <end position="33"/>
    </location>
</feature>
<dbReference type="AlphaFoldDB" id="A0A1J0WKH1"/>
<reference evidence="2 3" key="1">
    <citation type="submission" date="2016-11" db="EMBL/GenBank/DDBJ databases">
        <title>Complete genome sequence of Sulfitobacter sp. AM1-D1, a toxic bacteria associated with marine dinoflagellate Alexandrium minutum in East China Sea.</title>
        <authorList>
            <person name="Yang Q."/>
            <person name="Zhang X."/>
            <person name="Tian X."/>
        </authorList>
    </citation>
    <scope>NUCLEOTIDE SEQUENCE [LARGE SCALE GENOMIC DNA]</scope>
    <source>
        <strain evidence="2 3">AM1-D1</strain>
    </source>
</reference>
<dbReference type="KEGG" id="suam:BOO69_16490"/>